<dbReference type="NCBIfam" id="TIGR01730">
    <property type="entry name" value="RND_mfp"/>
    <property type="match status" value="1"/>
</dbReference>
<feature type="signal peptide" evidence="2">
    <location>
        <begin position="1"/>
        <end position="23"/>
    </location>
</feature>
<accession>A0A5S3UZE0</accession>
<dbReference type="Proteomes" id="UP000307217">
    <property type="component" value="Unassembled WGS sequence"/>
</dbReference>
<evidence type="ECO:0000313" key="7">
    <source>
        <dbReference type="Proteomes" id="UP000307217"/>
    </source>
</evidence>
<reference evidence="4 7" key="1">
    <citation type="submission" date="2018-01" db="EMBL/GenBank/DDBJ databases">
        <authorList>
            <person name="Paulsen S."/>
            <person name="Gram L.K."/>
        </authorList>
    </citation>
    <scope>NUCLEOTIDE SEQUENCE [LARGE SCALE GENOMIC DNA]</scope>
    <source>
        <strain evidence="4 7">S3790</strain>
        <strain evidence="5">S3895</strain>
    </source>
</reference>
<dbReference type="OrthoDB" id="2110899at2"/>
<protein>
    <submittedName>
        <fullName evidence="4">Efflux RND transporter periplasmic adaptor subunit</fullName>
    </submittedName>
</protein>
<dbReference type="PANTHER" id="PTHR30469">
    <property type="entry name" value="MULTIDRUG RESISTANCE PROTEIN MDTA"/>
    <property type="match status" value="1"/>
</dbReference>
<sequence length="356" mass="38383">MNYKRSKPFLFSGILLTLLSACSEQNQSVIEEPTLRPVRTLTIVANSGEPMQEFPAVVDAANSADLSFKVAGEVVSLLVKQGKNVSQGDVIAELDNTNYKLALDESQAAFDKAKADFGRAEQLITSGTISQADYDQLKAQFASAKSKLATARNNLAYTQLHASFNGVVARTHIEKFEEVQAKQTIVTLQDIERINLKVNIPESMMVHVSKEAPKQIYAEFAAIKGKQFPLSFVEVSTQADEVTKAYEVTLGMQPPAGYNILPGMTARVRASAQQGQKSQIYVPIKAVLKDASGNFVWTVNPLDAGKGQITKTPLVVGEITPFGFTVLSGLNEGAHVVTAGMSKVIEGQVVKFNGGA</sequence>
<name>A0A5S3UZE0_9GAMM</name>
<gene>
    <name evidence="4" type="ORF">CWC19_19895</name>
    <name evidence="5" type="ORF">CWC20_20115</name>
</gene>
<dbReference type="Gene3D" id="2.40.50.100">
    <property type="match status" value="1"/>
</dbReference>
<dbReference type="Gene3D" id="1.10.287.470">
    <property type="entry name" value="Helix hairpin bin"/>
    <property type="match status" value="1"/>
</dbReference>
<dbReference type="GO" id="GO:1990281">
    <property type="term" value="C:efflux pump complex"/>
    <property type="evidence" value="ECO:0007669"/>
    <property type="project" value="TreeGrafter"/>
</dbReference>
<evidence type="ECO:0000256" key="2">
    <source>
        <dbReference type="SAM" id="SignalP"/>
    </source>
</evidence>
<dbReference type="Pfam" id="PF25973">
    <property type="entry name" value="BSH_CzcB"/>
    <property type="match status" value="1"/>
</dbReference>
<dbReference type="EMBL" id="PNBX01000132">
    <property type="protein sequence ID" value="TMO62597.1"/>
    <property type="molecule type" value="Genomic_DNA"/>
</dbReference>
<dbReference type="Gene3D" id="2.40.420.20">
    <property type="match status" value="1"/>
</dbReference>
<organism evidence="4 7">
    <name type="scientific">Pseudoalteromonas aurantia</name>
    <dbReference type="NCBI Taxonomy" id="43654"/>
    <lineage>
        <taxon>Bacteria</taxon>
        <taxon>Pseudomonadati</taxon>
        <taxon>Pseudomonadota</taxon>
        <taxon>Gammaproteobacteria</taxon>
        <taxon>Alteromonadales</taxon>
        <taxon>Pseudoalteromonadaceae</taxon>
        <taxon>Pseudoalteromonas</taxon>
    </lineage>
</organism>
<dbReference type="PROSITE" id="PS51257">
    <property type="entry name" value="PROKAR_LIPOPROTEIN"/>
    <property type="match status" value="1"/>
</dbReference>
<comment type="similarity">
    <text evidence="1">Belongs to the membrane fusion protein (MFP) (TC 8.A.1) family.</text>
</comment>
<keyword evidence="2" id="KW-0732">Signal</keyword>
<dbReference type="RefSeq" id="WP_138593639.1">
    <property type="nucleotide sequence ID" value="NZ_PNBW01000151.1"/>
</dbReference>
<dbReference type="AlphaFoldDB" id="A0A5S3UZE0"/>
<dbReference type="GO" id="GO:0015562">
    <property type="term" value="F:efflux transmembrane transporter activity"/>
    <property type="evidence" value="ECO:0007669"/>
    <property type="project" value="TreeGrafter"/>
</dbReference>
<evidence type="ECO:0000313" key="4">
    <source>
        <dbReference type="EMBL" id="TMO62597.1"/>
    </source>
</evidence>
<feature type="chain" id="PRO_5024376425" evidence="2">
    <location>
        <begin position="24"/>
        <end position="356"/>
    </location>
</feature>
<dbReference type="Proteomes" id="UP000307164">
    <property type="component" value="Unassembled WGS sequence"/>
</dbReference>
<comment type="caution">
    <text evidence="4">The sequence shown here is derived from an EMBL/GenBank/DDBJ whole genome shotgun (WGS) entry which is preliminary data.</text>
</comment>
<evidence type="ECO:0000313" key="6">
    <source>
        <dbReference type="Proteomes" id="UP000307164"/>
    </source>
</evidence>
<reference evidence="6 7" key="2">
    <citation type="submission" date="2019-06" db="EMBL/GenBank/DDBJ databases">
        <title>Co-occurence of chitin degradation, pigmentation and bioactivity in marine Pseudoalteromonas.</title>
        <authorList>
            <person name="Sonnenschein E.C."/>
            <person name="Bech P.K."/>
        </authorList>
    </citation>
    <scope>NUCLEOTIDE SEQUENCE [LARGE SCALE GENOMIC DNA]</scope>
    <source>
        <strain evidence="7">S3790</strain>
        <strain evidence="5 6">S3895</strain>
    </source>
</reference>
<dbReference type="InterPro" id="IPR058647">
    <property type="entry name" value="BSH_CzcB-like"/>
</dbReference>
<dbReference type="PANTHER" id="PTHR30469:SF20">
    <property type="entry name" value="EFFLUX RND TRANSPORTER PERIPLASMIC ADAPTOR SUBUNIT"/>
    <property type="match status" value="1"/>
</dbReference>
<keyword evidence="6" id="KW-1185">Reference proteome</keyword>
<feature type="domain" description="CzcB-like barrel-sandwich hybrid" evidence="3">
    <location>
        <begin position="65"/>
        <end position="190"/>
    </location>
</feature>
<evidence type="ECO:0000313" key="5">
    <source>
        <dbReference type="EMBL" id="TMO69899.1"/>
    </source>
</evidence>
<dbReference type="InterPro" id="IPR006143">
    <property type="entry name" value="RND_pump_MFP"/>
</dbReference>
<evidence type="ECO:0000256" key="1">
    <source>
        <dbReference type="ARBA" id="ARBA00009477"/>
    </source>
</evidence>
<evidence type="ECO:0000259" key="3">
    <source>
        <dbReference type="Pfam" id="PF25973"/>
    </source>
</evidence>
<dbReference type="SUPFAM" id="SSF111369">
    <property type="entry name" value="HlyD-like secretion proteins"/>
    <property type="match status" value="1"/>
</dbReference>
<dbReference type="Gene3D" id="2.40.30.170">
    <property type="match status" value="1"/>
</dbReference>
<reference evidence="4" key="3">
    <citation type="submission" date="2019-09" db="EMBL/GenBank/DDBJ databases">
        <title>Co-occurence of chitin degradation, pigmentation and bioactivity in marine Pseudoalteromonas.</title>
        <authorList>
            <person name="Sonnenschein E.C."/>
            <person name="Bech P.K."/>
        </authorList>
    </citation>
    <scope>NUCLEOTIDE SEQUENCE</scope>
    <source>
        <strain evidence="4">S3790</strain>
    </source>
</reference>
<dbReference type="EMBL" id="PNBW01000151">
    <property type="protein sequence ID" value="TMO69899.1"/>
    <property type="molecule type" value="Genomic_DNA"/>
</dbReference>
<proteinExistence type="inferred from homology"/>